<evidence type="ECO:0000313" key="4">
    <source>
        <dbReference type="Proteomes" id="UP000574769"/>
    </source>
</evidence>
<accession>A0A7W7AIV8</accession>
<dbReference type="PROSITE" id="PS51257">
    <property type="entry name" value="PROKAR_LIPOPROTEIN"/>
    <property type="match status" value="1"/>
</dbReference>
<dbReference type="SUPFAM" id="SSF82153">
    <property type="entry name" value="FAS1 domain"/>
    <property type="match status" value="1"/>
</dbReference>
<dbReference type="RefSeq" id="WP_184114130.1">
    <property type="nucleotide sequence ID" value="NZ_JACHNY010000003.1"/>
</dbReference>
<evidence type="ECO:0000313" key="3">
    <source>
        <dbReference type="EMBL" id="MBB4617886.1"/>
    </source>
</evidence>
<reference evidence="3 4" key="1">
    <citation type="submission" date="2020-08" db="EMBL/GenBank/DDBJ databases">
        <title>Genomic Encyclopedia of Type Strains, Phase IV (KMG-IV): sequencing the most valuable type-strain genomes for metagenomic binning, comparative biology and taxonomic classification.</title>
        <authorList>
            <person name="Goeker M."/>
        </authorList>
    </citation>
    <scope>NUCLEOTIDE SEQUENCE [LARGE SCALE GENOMIC DNA]</scope>
    <source>
        <strain evidence="3 4">DSM 15867</strain>
    </source>
</reference>
<gene>
    <name evidence="3" type="ORF">GGQ96_002014</name>
</gene>
<evidence type="ECO:0000259" key="2">
    <source>
        <dbReference type="PROSITE" id="PS50213"/>
    </source>
</evidence>
<dbReference type="Proteomes" id="UP000574769">
    <property type="component" value="Unassembled WGS sequence"/>
</dbReference>
<dbReference type="InterPro" id="IPR000782">
    <property type="entry name" value="FAS1_domain"/>
</dbReference>
<name>A0A7W7AIV8_9SPHN</name>
<evidence type="ECO:0000256" key="1">
    <source>
        <dbReference type="SAM" id="SignalP"/>
    </source>
</evidence>
<dbReference type="Gene3D" id="2.30.180.10">
    <property type="entry name" value="FAS1 domain"/>
    <property type="match status" value="1"/>
</dbReference>
<keyword evidence="4" id="KW-1185">Reference proteome</keyword>
<sequence length="189" mass="19154">MRPAAPAAALSLALAMAGCVAPTASPVAATALPAAPERRSLAQEVAATPTLLHFAAGIRASGTPRLAAAQAVTVIAMTDEAYGRLAPDVPESLLAPDNHALLVRLVDYHLVEGAIDRAELRRRVTAGGGTAELATLAGEPVVVTLTGDVPVLTNADGDHAFVTGEVVRPNGVLLLTNGFLAPRLPASLP</sequence>
<feature type="chain" id="PRO_5031182094" evidence="1">
    <location>
        <begin position="18"/>
        <end position="189"/>
    </location>
</feature>
<organism evidence="3 4">
    <name type="scientific">Sphingomonas abaci</name>
    <dbReference type="NCBI Taxonomy" id="237611"/>
    <lineage>
        <taxon>Bacteria</taxon>
        <taxon>Pseudomonadati</taxon>
        <taxon>Pseudomonadota</taxon>
        <taxon>Alphaproteobacteria</taxon>
        <taxon>Sphingomonadales</taxon>
        <taxon>Sphingomonadaceae</taxon>
        <taxon>Sphingomonas</taxon>
    </lineage>
</organism>
<proteinExistence type="predicted"/>
<protein>
    <submittedName>
        <fullName evidence="3">Putative surface protein with fasciclin (FAS1) repeats</fullName>
    </submittedName>
</protein>
<dbReference type="AlphaFoldDB" id="A0A7W7AIV8"/>
<dbReference type="EMBL" id="JACHNY010000003">
    <property type="protein sequence ID" value="MBB4617886.1"/>
    <property type="molecule type" value="Genomic_DNA"/>
</dbReference>
<comment type="caution">
    <text evidence="3">The sequence shown here is derived from an EMBL/GenBank/DDBJ whole genome shotgun (WGS) entry which is preliminary data.</text>
</comment>
<dbReference type="Pfam" id="PF02469">
    <property type="entry name" value="Fasciclin"/>
    <property type="match status" value="1"/>
</dbReference>
<dbReference type="InterPro" id="IPR036378">
    <property type="entry name" value="FAS1_dom_sf"/>
</dbReference>
<keyword evidence="1" id="KW-0732">Signal</keyword>
<dbReference type="PROSITE" id="PS50213">
    <property type="entry name" value="FAS1"/>
    <property type="match status" value="1"/>
</dbReference>
<feature type="domain" description="FAS1" evidence="2">
    <location>
        <begin position="38"/>
        <end position="180"/>
    </location>
</feature>
<feature type="signal peptide" evidence="1">
    <location>
        <begin position="1"/>
        <end position="17"/>
    </location>
</feature>